<dbReference type="SUPFAM" id="SSF52833">
    <property type="entry name" value="Thioredoxin-like"/>
    <property type="match status" value="1"/>
</dbReference>
<dbReference type="EMBL" id="VFJE01000045">
    <property type="protein sequence ID" value="TPD73705.1"/>
    <property type="molecule type" value="Genomic_DNA"/>
</dbReference>
<dbReference type="PANTHER" id="PTHR42852:SF6">
    <property type="entry name" value="THIOL:DISULFIDE INTERCHANGE PROTEIN DSBE"/>
    <property type="match status" value="1"/>
</dbReference>
<evidence type="ECO:0000313" key="6">
    <source>
        <dbReference type="EMBL" id="TPD73705.1"/>
    </source>
</evidence>
<evidence type="ECO:0000313" key="7">
    <source>
        <dbReference type="Proteomes" id="UP000319175"/>
    </source>
</evidence>
<dbReference type="InterPro" id="IPR036249">
    <property type="entry name" value="Thioredoxin-like_sf"/>
</dbReference>
<dbReference type="CDD" id="cd02966">
    <property type="entry name" value="TlpA_like_family"/>
    <property type="match status" value="1"/>
</dbReference>
<reference evidence="6 7" key="1">
    <citation type="submission" date="2019-06" db="EMBL/GenBank/DDBJ databases">
        <title>Flavobacterium sp. MaA-Y11 from geoumgang.</title>
        <authorList>
            <person name="Jeong S."/>
        </authorList>
    </citation>
    <scope>NUCLEOTIDE SEQUENCE [LARGE SCALE GENOMIC DNA]</scope>
    <source>
        <strain evidence="6 7">MaA-Y11</strain>
    </source>
</reference>
<dbReference type="PROSITE" id="PS51352">
    <property type="entry name" value="THIOREDOXIN_2"/>
    <property type="match status" value="1"/>
</dbReference>
<keyword evidence="3" id="KW-1015">Disulfide bond</keyword>
<evidence type="ECO:0000256" key="1">
    <source>
        <dbReference type="ARBA" id="ARBA00004196"/>
    </source>
</evidence>
<dbReference type="InterPro" id="IPR050553">
    <property type="entry name" value="Thioredoxin_ResA/DsbE_sf"/>
</dbReference>
<name>A0A501QN62_9FLAO</name>
<keyword evidence="2" id="KW-0201">Cytochrome c-type biogenesis</keyword>
<evidence type="ECO:0000256" key="4">
    <source>
        <dbReference type="ARBA" id="ARBA00023284"/>
    </source>
</evidence>
<feature type="domain" description="Thioredoxin" evidence="5">
    <location>
        <begin position="245"/>
        <end position="385"/>
    </location>
</feature>
<keyword evidence="4" id="KW-0676">Redox-active center</keyword>
<evidence type="ECO:0000256" key="3">
    <source>
        <dbReference type="ARBA" id="ARBA00023157"/>
    </source>
</evidence>
<evidence type="ECO:0000259" key="5">
    <source>
        <dbReference type="PROSITE" id="PS51352"/>
    </source>
</evidence>
<dbReference type="GO" id="GO:0017004">
    <property type="term" value="P:cytochrome complex assembly"/>
    <property type="evidence" value="ECO:0007669"/>
    <property type="project" value="UniProtKB-KW"/>
</dbReference>
<dbReference type="PROSITE" id="PS00194">
    <property type="entry name" value="THIOREDOXIN_1"/>
    <property type="match status" value="1"/>
</dbReference>
<keyword evidence="7" id="KW-1185">Reference proteome</keyword>
<protein>
    <submittedName>
        <fullName evidence="6">AhpC/TSA family protein</fullName>
    </submittedName>
</protein>
<dbReference type="GO" id="GO:0016209">
    <property type="term" value="F:antioxidant activity"/>
    <property type="evidence" value="ECO:0007669"/>
    <property type="project" value="InterPro"/>
</dbReference>
<dbReference type="PANTHER" id="PTHR42852">
    <property type="entry name" value="THIOL:DISULFIDE INTERCHANGE PROTEIN DSBE"/>
    <property type="match status" value="1"/>
</dbReference>
<dbReference type="InterPro" id="IPR017937">
    <property type="entry name" value="Thioredoxin_CS"/>
</dbReference>
<comment type="subcellular location">
    <subcellularLocation>
        <location evidence="1">Cell envelope</location>
    </subcellularLocation>
</comment>
<dbReference type="Proteomes" id="UP000319175">
    <property type="component" value="Unassembled WGS sequence"/>
</dbReference>
<organism evidence="6 7">
    <name type="scientific">Flavobacterium microcysteis</name>
    <dbReference type="NCBI Taxonomy" id="2596891"/>
    <lineage>
        <taxon>Bacteria</taxon>
        <taxon>Pseudomonadati</taxon>
        <taxon>Bacteroidota</taxon>
        <taxon>Flavobacteriia</taxon>
        <taxon>Flavobacteriales</taxon>
        <taxon>Flavobacteriaceae</taxon>
        <taxon>Flavobacterium</taxon>
    </lineage>
</organism>
<dbReference type="Gene3D" id="3.40.30.10">
    <property type="entry name" value="Glutaredoxin"/>
    <property type="match status" value="1"/>
</dbReference>
<dbReference type="Pfam" id="PF14289">
    <property type="entry name" value="DUF4369"/>
    <property type="match status" value="1"/>
</dbReference>
<dbReference type="GO" id="GO:0016491">
    <property type="term" value="F:oxidoreductase activity"/>
    <property type="evidence" value="ECO:0007669"/>
    <property type="project" value="InterPro"/>
</dbReference>
<gene>
    <name evidence="6" type="ORF">FJA49_00505</name>
</gene>
<dbReference type="OrthoDB" id="1069091at2"/>
<proteinExistence type="predicted"/>
<dbReference type="Pfam" id="PF00578">
    <property type="entry name" value="AhpC-TSA"/>
    <property type="match status" value="1"/>
</dbReference>
<sequence>MQKPGYHQFRATRKTYLFVSFIFFFAITTNAQLKYTIQGNGKKLKNGDILYLVYEKNGKTAMDSAKVHKKKFTFSGQIDKPVKASLYRNENPMKANIVAEYLALYLEKGTIKFNNPDTLTNASVGGTPLNETMELYRLKLIPWSKKIRAIKDPELFTEMEKKDTALVNSTNTKLRQLFYERTELELEFITENPASYVSLEVLRGISGQSRFVDKIEAAYKRLDKNLKTTPQAAVIEENILKSRMVAVGSSAKDFTITDMNGNEVRLSSFKGSYVLLDFWASWCASCRKEHPNLITTYTKFKEKGFTILSVSIDNNKDKWLKAVTSDKLSWPQVSDLKGNNSESYLLYGVTTIPANFLINPKGIIIAKDLKGDSLQEELAKVFADK</sequence>
<dbReference type="InterPro" id="IPR013766">
    <property type="entry name" value="Thioredoxin_domain"/>
</dbReference>
<accession>A0A501QN62</accession>
<dbReference type="RefSeq" id="WP_139997737.1">
    <property type="nucleotide sequence ID" value="NZ_VFJE01000045.1"/>
</dbReference>
<evidence type="ECO:0000256" key="2">
    <source>
        <dbReference type="ARBA" id="ARBA00022748"/>
    </source>
</evidence>
<comment type="caution">
    <text evidence="6">The sequence shown here is derived from an EMBL/GenBank/DDBJ whole genome shotgun (WGS) entry which is preliminary data.</text>
</comment>
<dbReference type="InterPro" id="IPR000866">
    <property type="entry name" value="AhpC/TSA"/>
</dbReference>
<dbReference type="AlphaFoldDB" id="A0A501QN62"/>
<dbReference type="GO" id="GO:0030313">
    <property type="term" value="C:cell envelope"/>
    <property type="evidence" value="ECO:0007669"/>
    <property type="project" value="UniProtKB-SubCell"/>
</dbReference>
<dbReference type="InterPro" id="IPR025380">
    <property type="entry name" value="DUF4369"/>
</dbReference>